<evidence type="ECO:0000313" key="2">
    <source>
        <dbReference type="Proteomes" id="UP001062846"/>
    </source>
</evidence>
<protein>
    <submittedName>
        <fullName evidence="1">Uncharacterized protein</fullName>
    </submittedName>
</protein>
<name>A0ACC0LQH3_RHOML</name>
<gene>
    <name evidence="1" type="ORF">RHMOL_Rhmol11G0054000</name>
</gene>
<organism evidence="1 2">
    <name type="scientific">Rhododendron molle</name>
    <name type="common">Chinese azalea</name>
    <name type="synonym">Azalea mollis</name>
    <dbReference type="NCBI Taxonomy" id="49168"/>
    <lineage>
        <taxon>Eukaryota</taxon>
        <taxon>Viridiplantae</taxon>
        <taxon>Streptophyta</taxon>
        <taxon>Embryophyta</taxon>
        <taxon>Tracheophyta</taxon>
        <taxon>Spermatophyta</taxon>
        <taxon>Magnoliopsida</taxon>
        <taxon>eudicotyledons</taxon>
        <taxon>Gunneridae</taxon>
        <taxon>Pentapetalae</taxon>
        <taxon>asterids</taxon>
        <taxon>Ericales</taxon>
        <taxon>Ericaceae</taxon>
        <taxon>Ericoideae</taxon>
        <taxon>Rhodoreae</taxon>
        <taxon>Rhododendron</taxon>
    </lineage>
</organism>
<sequence length="96" mass="10900">MPGHTTDNCIRLCHEIQNLIDNKVVNAPPPDKPNTISNPLPQHNTPFHINQITLAKNQNPQEFNPTLSIVPDTEPKPVVEIPEETALCFLWEWENT</sequence>
<dbReference type="EMBL" id="CM046398">
    <property type="protein sequence ID" value="KAI8530383.1"/>
    <property type="molecule type" value="Genomic_DNA"/>
</dbReference>
<comment type="caution">
    <text evidence="1">The sequence shown here is derived from an EMBL/GenBank/DDBJ whole genome shotgun (WGS) entry which is preliminary data.</text>
</comment>
<dbReference type="Proteomes" id="UP001062846">
    <property type="component" value="Chromosome 11"/>
</dbReference>
<accession>A0ACC0LQH3</accession>
<evidence type="ECO:0000313" key="1">
    <source>
        <dbReference type="EMBL" id="KAI8530383.1"/>
    </source>
</evidence>
<keyword evidence="2" id="KW-1185">Reference proteome</keyword>
<reference evidence="1" key="1">
    <citation type="submission" date="2022-02" db="EMBL/GenBank/DDBJ databases">
        <title>Plant Genome Project.</title>
        <authorList>
            <person name="Zhang R.-G."/>
        </authorList>
    </citation>
    <scope>NUCLEOTIDE SEQUENCE</scope>
    <source>
        <strain evidence="1">AT1</strain>
    </source>
</reference>
<proteinExistence type="predicted"/>